<feature type="compositionally biased region" description="Polar residues" evidence="6">
    <location>
        <begin position="79"/>
        <end position="88"/>
    </location>
</feature>
<comment type="subcellular location">
    <subcellularLocation>
        <location evidence="1">Membrane</location>
        <topology evidence="1">Multi-pass membrane protein</topology>
    </subcellularLocation>
</comment>
<evidence type="ECO:0000313" key="10">
    <source>
        <dbReference type="Proteomes" id="UP000050525"/>
    </source>
</evidence>
<dbReference type="PANTHER" id="PTHR22776">
    <property type="entry name" value="MARVEL-CONTAINING POTENTIAL LIPID RAFT-ASSOCIATED PROTEIN"/>
    <property type="match status" value="1"/>
</dbReference>
<dbReference type="GO" id="GO:0016020">
    <property type="term" value="C:membrane"/>
    <property type="evidence" value="ECO:0007669"/>
    <property type="project" value="UniProtKB-SubCell"/>
</dbReference>
<feature type="compositionally biased region" description="Basic and acidic residues" evidence="6">
    <location>
        <begin position="34"/>
        <end position="78"/>
    </location>
</feature>
<keyword evidence="4 5" id="KW-0472">Membrane</keyword>
<evidence type="ECO:0000256" key="7">
    <source>
        <dbReference type="SAM" id="Phobius"/>
    </source>
</evidence>
<feature type="domain" description="MARVEL" evidence="8">
    <location>
        <begin position="122"/>
        <end position="314"/>
    </location>
</feature>
<organism evidence="9 10">
    <name type="scientific">Alligator mississippiensis</name>
    <name type="common">American alligator</name>
    <dbReference type="NCBI Taxonomy" id="8496"/>
    <lineage>
        <taxon>Eukaryota</taxon>
        <taxon>Metazoa</taxon>
        <taxon>Chordata</taxon>
        <taxon>Craniata</taxon>
        <taxon>Vertebrata</taxon>
        <taxon>Euteleostomi</taxon>
        <taxon>Archelosauria</taxon>
        <taxon>Archosauria</taxon>
        <taxon>Crocodylia</taxon>
        <taxon>Alligatoridae</taxon>
        <taxon>Alligatorinae</taxon>
        <taxon>Alligator</taxon>
    </lineage>
</organism>
<feature type="region of interest" description="Disordered" evidence="6">
    <location>
        <begin position="28"/>
        <end position="90"/>
    </location>
</feature>
<dbReference type="PANTHER" id="PTHR22776:SF98">
    <property type="entry name" value="MARVEL DOMAIN-CONTAINING PROTEIN"/>
    <property type="match status" value="1"/>
</dbReference>
<evidence type="ECO:0000259" key="8">
    <source>
        <dbReference type="PROSITE" id="PS51225"/>
    </source>
</evidence>
<feature type="transmembrane region" description="Helical" evidence="7">
    <location>
        <begin position="289"/>
        <end position="313"/>
    </location>
</feature>
<feature type="compositionally biased region" description="Polar residues" evidence="6">
    <location>
        <begin position="345"/>
        <end position="359"/>
    </location>
</feature>
<feature type="region of interest" description="Disordered" evidence="6">
    <location>
        <begin position="321"/>
        <end position="359"/>
    </location>
</feature>
<evidence type="ECO:0000256" key="4">
    <source>
        <dbReference type="ARBA" id="ARBA00023136"/>
    </source>
</evidence>
<feature type="transmembrane region" description="Helical" evidence="7">
    <location>
        <begin position="198"/>
        <end position="218"/>
    </location>
</feature>
<accession>A0A151NFG8</accession>
<sequence length="359" mass="39993">MDPSQPNQLGGLGLLLLDKRLFQPKRIHVRAKMSQKDRPHQDKPYRYHESHGYDRYTTERRTKEPYPSHGRSAKEARSTQHSRPSTLCSDPYKKNAVSTHGYVSSPPHFYPHKQTFSEKCANICSTRGILKFVEITVGILVLICVAAAQAAISGYSSMGGLGMGSFSLDTAYSPFEGYELKEVRDLDMQFSQMRAPCVYGGIAFSLTMAALTLLFLVIGAKPIHRLSMPLLMAECAFDILAGIAYTAAVGLYLHFVIQVNTTDVCKKRERLYARRGYTSMNCEVQGGDAAVAVFGIVAACLYFPSSVICARTIRTVRNFRRHQTQPQYSPESSYKERGHPKANRSPESTRSMQAVATLV</sequence>
<feature type="transmembrane region" description="Helical" evidence="7">
    <location>
        <begin position="132"/>
        <end position="152"/>
    </location>
</feature>
<keyword evidence="2 5" id="KW-0812">Transmembrane</keyword>
<evidence type="ECO:0000256" key="5">
    <source>
        <dbReference type="PROSITE-ProRule" id="PRU00581"/>
    </source>
</evidence>
<dbReference type="PROSITE" id="PS51225">
    <property type="entry name" value="MARVEL"/>
    <property type="match status" value="1"/>
</dbReference>
<dbReference type="EMBL" id="AKHW03003201">
    <property type="protein sequence ID" value="KYO35543.1"/>
    <property type="molecule type" value="Genomic_DNA"/>
</dbReference>
<dbReference type="InterPro" id="IPR008253">
    <property type="entry name" value="Marvel"/>
</dbReference>
<protein>
    <submittedName>
        <fullName evidence="9">MARVEL domain-containing protein 3</fullName>
    </submittedName>
</protein>
<gene>
    <name evidence="9" type="primary">MARVELD3L</name>
    <name evidence="9" type="ORF">Y1Q_0008097</name>
</gene>
<dbReference type="Proteomes" id="UP000050525">
    <property type="component" value="Unassembled WGS sequence"/>
</dbReference>
<dbReference type="GO" id="GO:0019911">
    <property type="term" value="F:structural constituent of myelin sheath"/>
    <property type="evidence" value="ECO:0007669"/>
    <property type="project" value="TreeGrafter"/>
</dbReference>
<dbReference type="STRING" id="8496.A0A151NFG8"/>
<dbReference type="InterPro" id="IPR050578">
    <property type="entry name" value="MARVEL-CKLF_proteins"/>
</dbReference>
<comment type="caution">
    <text evidence="9">The sequence shown here is derived from an EMBL/GenBank/DDBJ whole genome shotgun (WGS) entry which is preliminary data.</text>
</comment>
<feature type="transmembrane region" description="Helical" evidence="7">
    <location>
        <begin position="230"/>
        <end position="253"/>
    </location>
</feature>
<keyword evidence="10" id="KW-1185">Reference proteome</keyword>
<evidence type="ECO:0000256" key="6">
    <source>
        <dbReference type="SAM" id="MobiDB-lite"/>
    </source>
</evidence>
<evidence type="ECO:0000313" key="9">
    <source>
        <dbReference type="EMBL" id="KYO35543.1"/>
    </source>
</evidence>
<evidence type="ECO:0000256" key="1">
    <source>
        <dbReference type="ARBA" id="ARBA00004141"/>
    </source>
</evidence>
<dbReference type="GO" id="GO:0042552">
    <property type="term" value="P:myelination"/>
    <property type="evidence" value="ECO:0007669"/>
    <property type="project" value="TreeGrafter"/>
</dbReference>
<name>A0A151NFG8_ALLMI</name>
<keyword evidence="3 7" id="KW-1133">Transmembrane helix</keyword>
<dbReference type="AlphaFoldDB" id="A0A151NFG8"/>
<proteinExistence type="predicted"/>
<reference evidence="9 10" key="1">
    <citation type="journal article" date="2012" name="Genome Biol.">
        <title>Sequencing three crocodilian genomes to illuminate the evolution of archosaurs and amniotes.</title>
        <authorList>
            <person name="St John J.A."/>
            <person name="Braun E.L."/>
            <person name="Isberg S.R."/>
            <person name="Miles L.G."/>
            <person name="Chong A.Y."/>
            <person name="Gongora J."/>
            <person name="Dalzell P."/>
            <person name="Moran C."/>
            <person name="Bed'hom B."/>
            <person name="Abzhanov A."/>
            <person name="Burgess S.C."/>
            <person name="Cooksey A.M."/>
            <person name="Castoe T.A."/>
            <person name="Crawford N.G."/>
            <person name="Densmore L.D."/>
            <person name="Drew J.C."/>
            <person name="Edwards S.V."/>
            <person name="Faircloth B.C."/>
            <person name="Fujita M.K."/>
            <person name="Greenwold M.J."/>
            <person name="Hoffmann F.G."/>
            <person name="Howard J.M."/>
            <person name="Iguchi T."/>
            <person name="Janes D.E."/>
            <person name="Khan S.Y."/>
            <person name="Kohno S."/>
            <person name="de Koning A.J."/>
            <person name="Lance S.L."/>
            <person name="McCarthy F.M."/>
            <person name="McCormack J.E."/>
            <person name="Merchant M.E."/>
            <person name="Peterson D.G."/>
            <person name="Pollock D.D."/>
            <person name="Pourmand N."/>
            <person name="Raney B.J."/>
            <person name="Roessler K.A."/>
            <person name="Sanford J.R."/>
            <person name="Sawyer R.H."/>
            <person name="Schmidt C.J."/>
            <person name="Triplett E.W."/>
            <person name="Tuberville T.D."/>
            <person name="Venegas-Anaya M."/>
            <person name="Howard J.T."/>
            <person name="Jarvis E.D."/>
            <person name="Guillette L.J.Jr."/>
            <person name="Glenn T.C."/>
            <person name="Green R.E."/>
            <person name="Ray D.A."/>
        </authorList>
    </citation>
    <scope>NUCLEOTIDE SEQUENCE [LARGE SCALE GENOMIC DNA]</scope>
    <source>
        <strain evidence="9">KSC_2009_1</strain>
    </source>
</reference>
<evidence type="ECO:0000256" key="2">
    <source>
        <dbReference type="ARBA" id="ARBA00022692"/>
    </source>
</evidence>
<dbReference type="eggNOG" id="ENOG502QTHS">
    <property type="taxonomic scope" value="Eukaryota"/>
</dbReference>
<evidence type="ECO:0000256" key="3">
    <source>
        <dbReference type="ARBA" id="ARBA00022989"/>
    </source>
</evidence>